<organism evidence="2 3">
    <name type="scientific">Scrofimicrobium canadense</name>
    <dbReference type="NCBI Taxonomy" id="2652290"/>
    <lineage>
        <taxon>Bacteria</taxon>
        <taxon>Bacillati</taxon>
        <taxon>Actinomycetota</taxon>
        <taxon>Actinomycetes</taxon>
        <taxon>Actinomycetales</taxon>
        <taxon>Actinomycetaceae</taxon>
        <taxon>Scrofimicrobium</taxon>
    </lineage>
</organism>
<dbReference type="Pfam" id="PF09819">
    <property type="entry name" value="ABC_cobalt"/>
    <property type="match status" value="1"/>
</dbReference>
<dbReference type="EMBL" id="VULO01000007">
    <property type="protein sequence ID" value="MSS84443.1"/>
    <property type="molecule type" value="Genomic_DNA"/>
</dbReference>
<feature type="transmembrane region" description="Helical" evidence="1">
    <location>
        <begin position="12"/>
        <end position="33"/>
    </location>
</feature>
<dbReference type="PIRSF" id="PIRSF037394">
    <property type="entry name" value="ABC_thiamine-permease_YkoE_prd"/>
    <property type="match status" value="1"/>
</dbReference>
<name>A0A6N7W7H0_9ACTO</name>
<sequence>MAKATQFTLKWRVVDMVTAAVLGVACGVIFVIWNQIGYAAFSALDALTPGVGGLVSGIWFMGGPLGMLIIRKPGAAIFVETVAAIVSMAIGSQWGLETVLSGFIQGLGAELIFALFLYRSFGVLTAALSGAGAGLAAMVLELFTSGNLAKGFLFNGIYWSCSIISGIVLAGLLSWALTRALAKTGVLDRFASGRELRARI</sequence>
<evidence type="ECO:0000313" key="2">
    <source>
        <dbReference type="EMBL" id="MSS84443.1"/>
    </source>
</evidence>
<evidence type="ECO:0000256" key="1">
    <source>
        <dbReference type="SAM" id="Phobius"/>
    </source>
</evidence>
<dbReference type="AlphaFoldDB" id="A0A6N7W7H0"/>
<keyword evidence="1" id="KW-0812">Transmembrane</keyword>
<gene>
    <name evidence="2" type="ORF">FYJ24_06635</name>
</gene>
<evidence type="ECO:0008006" key="4">
    <source>
        <dbReference type="Google" id="ProtNLM"/>
    </source>
</evidence>
<feature type="transmembrane region" description="Helical" evidence="1">
    <location>
        <begin position="123"/>
        <end position="144"/>
    </location>
</feature>
<comment type="caution">
    <text evidence="2">The sequence shown here is derived from an EMBL/GenBank/DDBJ whole genome shotgun (WGS) entry which is preliminary data.</text>
</comment>
<keyword evidence="1" id="KW-1133">Transmembrane helix</keyword>
<dbReference type="RefSeq" id="WP_154544810.1">
    <property type="nucleotide sequence ID" value="NZ_VULO01000007.1"/>
</dbReference>
<feature type="transmembrane region" description="Helical" evidence="1">
    <location>
        <begin position="74"/>
        <end position="94"/>
    </location>
</feature>
<accession>A0A6N7W7H0</accession>
<dbReference type="InterPro" id="IPR017195">
    <property type="entry name" value="ABC_thiamin-permease_prd"/>
</dbReference>
<protein>
    <recommendedName>
        <fullName evidence="4">Energy-coupling factor transport system substrate-specific component</fullName>
    </recommendedName>
</protein>
<keyword evidence="3" id="KW-1185">Reference proteome</keyword>
<dbReference type="PROSITE" id="PS51257">
    <property type="entry name" value="PROKAR_LIPOPROTEIN"/>
    <property type="match status" value="1"/>
</dbReference>
<keyword evidence="1" id="KW-0472">Membrane</keyword>
<feature type="transmembrane region" description="Helical" evidence="1">
    <location>
        <begin position="156"/>
        <end position="177"/>
    </location>
</feature>
<dbReference type="Proteomes" id="UP000470875">
    <property type="component" value="Unassembled WGS sequence"/>
</dbReference>
<proteinExistence type="predicted"/>
<feature type="transmembrane region" description="Helical" evidence="1">
    <location>
        <begin position="39"/>
        <end position="62"/>
    </location>
</feature>
<reference evidence="2 3" key="1">
    <citation type="submission" date="2019-08" db="EMBL/GenBank/DDBJ databases">
        <title>In-depth cultivation of the pig gut microbiome towards novel bacterial diversity and tailored functional studies.</title>
        <authorList>
            <person name="Wylensek D."/>
            <person name="Hitch T.C.A."/>
            <person name="Clavel T."/>
        </authorList>
    </citation>
    <scope>NUCLEOTIDE SEQUENCE [LARGE SCALE GENOMIC DNA]</scope>
    <source>
        <strain evidence="2 3">WB03_NA08</strain>
    </source>
</reference>
<evidence type="ECO:0000313" key="3">
    <source>
        <dbReference type="Proteomes" id="UP000470875"/>
    </source>
</evidence>